<evidence type="ECO:0000256" key="6">
    <source>
        <dbReference type="ARBA" id="ARBA00023004"/>
    </source>
</evidence>
<evidence type="ECO:0000256" key="7">
    <source>
        <dbReference type="ARBA" id="ARBA00023033"/>
    </source>
</evidence>
<dbReference type="Pfam" id="PF00067">
    <property type="entry name" value="p450"/>
    <property type="match status" value="1"/>
</dbReference>
<dbReference type="eggNOG" id="KOG0159">
    <property type="taxonomic scope" value="Eukaryota"/>
</dbReference>
<dbReference type="GeneID" id="4699827"/>
<keyword evidence="5" id="KW-0560">Oxidoreductase</keyword>
<dbReference type="GO" id="GO:0005506">
    <property type="term" value="F:iron ion binding"/>
    <property type="evidence" value="ECO:0007669"/>
    <property type="project" value="InterPro"/>
</dbReference>
<evidence type="ECO:0000256" key="1">
    <source>
        <dbReference type="ARBA" id="ARBA00001971"/>
    </source>
</evidence>
<dbReference type="SUPFAM" id="SSF48264">
    <property type="entry name" value="Cytochrome P450"/>
    <property type="match status" value="1"/>
</dbReference>
<keyword evidence="7" id="KW-0503">Monooxygenase</keyword>
<protein>
    <submittedName>
        <fullName evidence="8">Cytochrome P450, putative</fullName>
    </submittedName>
</protein>
<reference evidence="8 9" key="1">
    <citation type="journal article" date="2008" name="PLoS Genet.">
        <title>Genomic islands in the pathogenic filamentous fungus Aspergillus fumigatus.</title>
        <authorList>
            <person name="Fedorova N.D."/>
            <person name="Khaldi N."/>
            <person name="Joardar V.S."/>
            <person name="Maiti R."/>
            <person name="Amedeo P."/>
            <person name="Anderson M.J."/>
            <person name="Crabtree J."/>
            <person name="Silva J.C."/>
            <person name="Badger J.H."/>
            <person name="Albarraq A."/>
            <person name="Angiuoli S."/>
            <person name="Bussey H."/>
            <person name="Bowyer P."/>
            <person name="Cotty P.J."/>
            <person name="Dyer P.S."/>
            <person name="Egan A."/>
            <person name="Galens K."/>
            <person name="Fraser-Liggett C.M."/>
            <person name="Haas B.J."/>
            <person name="Inman J.M."/>
            <person name="Kent R."/>
            <person name="Lemieux S."/>
            <person name="Malavazi I."/>
            <person name="Orvis J."/>
            <person name="Roemer T."/>
            <person name="Ronning C.M."/>
            <person name="Sundaram J.P."/>
            <person name="Sutton G."/>
            <person name="Turner G."/>
            <person name="Venter J.C."/>
            <person name="White O.R."/>
            <person name="Whitty B.R."/>
            <person name="Youngman P."/>
            <person name="Wolfe K.H."/>
            <person name="Goldman G.H."/>
            <person name="Wortman J.R."/>
            <person name="Jiang B."/>
            <person name="Denning D.W."/>
            <person name="Nierman W.C."/>
        </authorList>
    </citation>
    <scope>NUCLEOTIDE SEQUENCE [LARGE SCALE GENOMIC DNA]</scope>
    <source>
        <strain evidence="9">ATCC 1007 / CBS 513.65 / DSM 816 / NCTC 3887 / NRRL 1</strain>
    </source>
</reference>
<dbReference type="VEuPathDB" id="FungiDB:ACLA_087460"/>
<dbReference type="HOGENOM" id="CLU_055302_0_0_1"/>
<dbReference type="InterPro" id="IPR036396">
    <property type="entry name" value="Cyt_P450_sf"/>
</dbReference>
<dbReference type="Gene3D" id="1.10.630.10">
    <property type="entry name" value="Cytochrome P450"/>
    <property type="match status" value="2"/>
</dbReference>
<accession>A1CUQ4</accession>
<evidence type="ECO:0000256" key="3">
    <source>
        <dbReference type="ARBA" id="ARBA00022617"/>
    </source>
</evidence>
<dbReference type="GO" id="GO:0004497">
    <property type="term" value="F:monooxygenase activity"/>
    <property type="evidence" value="ECO:0007669"/>
    <property type="project" value="UniProtKB-KW"/>
</dbReference>
<dbReference type="STRING" id="344612.A1CUQ4"/>
<dbReference type="Proteomes" id="UP000006701">
    <property type="component" value="Unassembled WGS sequence"/>
</dbReference>
<sequence>MAAFGILLSAVLVLGGVLLRNYVSLNTVRGPLLAGISNLWREFLQSAPEYGRRLESLHRKYGQVVRVGPNTVSVSDPSLVAWIDLSDRGTVNTSFGNDIGTATESSVDPQQYASPHEQRIEQLTSTFLRAVRKQRTINLAVFKLFAADIVQHMCSNDIIQPRASQVPFATDPFIPTESSYVSSFLNSLLLKCPIAMLKHKRNGCLPICGFVPESVKRPNAYQPVAGEYQRSGNVSLVAIGVECMEATFASVFYFLSTHPATLSRIKREIDTIFSMASFSEVLHQTKSYALPYVEAVMKETLRHVMIFDYQHQVPPGGVMVGEYDLPQGTVIQYHADTIRHNSTTYGEDSALFRPERWLLADTTERKRMEEGLIPLRICFRNDSQTRAAWRSLKMIIALVISKFDVTAYYLYCEVLS</sequence>
<comment type="cofactor">
    <cofactor evidence="1">
        <name>heme</name>
        <dbReference type="ChEBI" id="CHEBI:30413"/>
    </cofactor>
</comment>
<dbReference type="InterPro" id="IPR050121">
    <property type="entry name" value="Cytochrome_P450_monoxygenase"/>
</dbReference>
<dbReference type="AlphaFoldDB" id="A1CUQ4"/>
<dbReference type="OrthoDB" id="3934656at2759"/>
<evidence type="ECO:0000256" key="5">
    <source>
        <dbReference type="ARBA" id="ARBA00023002"/>
    </source>
</evidence>
<dbReference type="EMBL" id="DS027060">
    <property type="protein sequence ID" value="EAW07041.1"/>
    <property type="molecule type" value="Genomic_DNA"/>
</dbReference>
<dbReference type="PANTHER" id="PTHR24305:SF210">
    <property type="entry name" value="CYTOCHROME P450 MONOOXYGENASE ASQL-RELATED"/>
    <property type="match status" value="1"/>
</dbReference>
<proteinExistence type="inferred from homology"/>
<keyword evidence="4" id="KW-0479">Metal-binding</keyword>
<evidence type="ECO:0000256" key="4">
    <source>
        <dbReference type="ARBA" id="ARBA00022723"/>
    </source>
</evidence>
<evidence type="ECO:0000313" key="9">
    <source>
        <dbReference type="Proteomes" id="UP000006701"/>
    </source>
</evidence>
<dbReference type="RefSeq" id="XP_001268467.1">
    <property type="nucleotide sequence ID" value="XM_001268466.1"/>
</dbReference>
<name>A1CUQ4_ASPCL</name>
<dbReference type="KEGG" id="act:ACLA_087460"/>
<keyword evidence="3" id="KW-0349">Heme</keyword>
<dbReference type="InterPro" id="IPR001128">
    <property type="entry name" value="Cyt_P450"/>
</dbReference>
<dbReference type="GO" id="GO:0020037">
    <property type="term" value="F:heme binding"/>
    <property type="evidence" value="ECO:0007669"/>
    <property type="project" value="InterPro"/>
</dbReference>
<dbReference type="PANTHER" id="PTHR24305">
    <property type="entry name" value="CYTOCHROME P450"/>
    <property type="match status" value="1"/>
</dbReference>
<evidence type="ECO:0000313" key="8">
    <source>
        <dbReference type="EMBL" id="EAW07041.1"/>
    </source>
</evidence>
<comment type="similarity">
    <text evidence="2">Belongs to the cytochrome P450 family.</text>
</comment>
<evidence type="ECO:0000256" key="2">
    <source>
        <dbReference type="ARBA" id="ARBA00010617"/>
    </source>
</evidence>
<keyword evidence="6" id="KW-0408">Iron</keyword>
<dbReference type="OMA" id="PRWRELN"/>
<organism evidence="8 9">
    <name type="scientific">Aspergillus clavatus (strain ATCC 1007 / CBS 513.65 / DSM 816 / NCTC 3887 / NRRL 1 / QM 1276 / 107)</name>
    <dbReference type="NCBI Taxonomy" id="344612"/>
    <lineage>
        <taxon>Eukaryota</taxon>
        <taxon>Fungi</taxon>
        <taxon>Dikarya</taxon>
        <taxon>Ascomycota</taxon>
        <taxon>Pezizomycotina</taxon>
        <taxon>Eurotiomycetes</taxon>
        <taxon>Eurotiomycetidae</taxon>
        <taxon>Eurotiales</taxon>
        <taxon>Aspergillaceae</taxon>
        <taxon>Aspergillus</taxon>
        <taxon>Aspergillus subgen. Fumigati</taxon>
    </lineage>
</organism>
<gene>
    <name evidence="8" type="ORF">ACLA_087460</name>
</gene>
<keyword evidence="9" id="KW-1185">Reference proteome</keyword>
<dbReference type="GO" id="GO:0016705">
    <property type="term" value="F:oxidoreductase activity, acting on paired donors, with incorporation or reduction of molecular oxygen"/>
    <property type="evidence" value="ECO:0007669"/>
    <property type="project" value="InterPro"/>
</dbReference>